<sequence>MSRIYCGYNPPPPGFKTFFSEKYEDRLKRLPGFGKMRKSWDSHRRPTLILLHVFADDFGALEKWMEMAYQVADPDDLGQLMDFYVDDMWAAYIFNEEEFSFFRSDEGCFVDGPPLIYGVTASGEVFFFGEFSGPKAPDVESLKVFCRQVIEGNVEEPISRKSQVEHIDLAHWNELIYASDEDVAVLFYNSLQNGTQANDAIMQSLSRLGDCLKQEAVRLYKMDLQGGSAPKKFSVETTPAFFFLKGVQKQNPIQCKYKLGPFTMLRFVAETASQELNYYNRLGHRRLHAELLAHMKEYFDLRSNKQGFFM</sequence>
<dbReference type="Proteomes" id="UP001652661">
    <property type="component" value="Chromosome 3R"/>
</dbReference>
<dbReference type="GeneID" id="108077818"/>
<gene>
    <name evidence="2" type="primary">LOC108077818</name>
</gene>
<organism evidence="1 2">
    <name type="scientific">Drosophila kikkawai</name>
    <name type="common">Fruit fly</name>
    <dbReference type="NCBI Taxonomy" id="30033"/>
    <lineage>
        <taxon>Eukaryota</taxon>
        <taxon>Metazoa</taxon>
        <taxon>Ecdysozoa</taxon>
        <taxon>Arthropoda</taxon>
        <taxon>Hexapoda</taxon>
        <taxon>Insecta</taxon>
        <taxon>Pterygota</taxon>
        <taxon>Neoptera</taxon>
        <taxon>Endopterygota</taxon>
        <taxon>Diptera</taxon>
        <taxon>Brachycera</taxon>
        <taxon>Muscomorpha</taxon>
        <taxon>Ephydroidea</taxon>
        <taxon>Drosophilidae</taxon>
        <taxon>Drosophila</taxon>
        <taxon>Sophophora</taxon>
    </lineage>
</organism>
<evidence type="ECO:0000313" key="1">
    <source>
        <dbReference type="Proteomes" id="UP001652661"/>
    </source>
</evidence>
<reference evidence="2" key="1">
    <citation type="submission" date="2025-08" db="UniProtKB">
        <authorList>
            <consortium name="RefSeq"/>
        </authorList>
    </citation>
    <scope>IDENTIFICATION</scope>
    <source>
        <strain evidence="2">14028-0561.14</strain>
        <tissue evidence="2">Whole fly</tissue>
    </source>
</reference>
<proteinExistence type="predicted"/>
<keyword evidence="1" id="KW-1185">Reference proteome</keyword>
<dbReference type="Gene3D" id="3.40.30.10">
    <property type="entry name" value="Glutaredoxin"/>
    <property type="match status" value="1"/>
</dbReference>
<accession>A0A6P4ITT8</accession>
<dbReference type="RefSeq" id="XP_017026829.1">
    <property type="nucleotide sequence ID" value="XM_017171340.3"/>
</dbReference>
<protein>
    <submittedName>
        <fullName evidence="2">Uncharacterized protein</fullName>
    </submittedName>
</protein>
<dbReference type="OrthoDB" id="7825149at2759"/>
<dbReference type="AlphaFoldDB" id="A0A6P4ITT8"/>
<evidence type="ECO:0000313" key="2">
    <source>
        <dbReference type="RefSeq" id="XP_017026829.1"/>
    </source>
</evidence>
<name>A0A6P4ITT8_DROKI</name>